<protein>
    <recommendedName>
        <fullName evidence="3">Translation initiation factor 1</fullName>
    </recommendedName>
</protein>
<dbReference type="Proteomes" id="UP001054252">
    <property type="component" value="Unassembled WGS sequence"/>
</dbReference>
<name>A0AAV5HZ22_9ROSI</name>
<organism evidence="1 2">
    <name type="scientific">Rubroshorea leprosula</name>
    <dbReference type="NCBI Taxonomy" id="152421"/>
    <lineage>
        <taxon>Eukaryota</taxon>
        <taxon>Viridiplantae</taxon>
        <taxon>Streptophyta</taxon>
        <taxon>Embryophyta</taxon>
        <taxon>Tracheophyta</taxon>
        <taxon>Spermatophyta</taxon>
        <taxon>Magnoliopsida</taxon>
        <taxon>eudicotyledons</taxon>
        <taxon>Gunneridae</taxon>
        <taxon>Pentapetalae</taxon>
        <taxon>rosids</taxon>
        <taxon>malvids</taxon>
        <taxon>Malvales</taxon>
        <taxon>Dipterocarpaceae</taxon>
        <taxon>Rubroshorea</taxon>
    </lineage>
</organism>
<proteinExistence type="predicted"/>
<comment type="caution">
    <text evidence="1">The sequence shown here is derived from an EMBL/GenBank/DDBJ whole genome shotgun (WGS) entry which is preliminary data.</text>
</comment>
<evidence type="ECO:0000313" key="2">
    <source>
        <dbReference type="Proteomes" id="UP001054252"/>
    </source>
</evidence>
<accession>A0AAV5HZ22</accession>
<sequence>MSDSDSGPHDRSARVGKIGEVKIMFYGVIIFLKQKEIMTVGK</sequence>
<dbReference type="EMBL" id="BPVZ01000004">
    <property type="protein sequence ID" value="GKU90947.1"/>
    <property type="molecule type" value="Genomic_DNA"/>
</dbReference>
<gene>
    <name evidence="1" type="ORF">SLEP1_g4885</name>
</gene>
<keyword evidence="2" id="KW-1185">Reference proteome</keyword>
<evidence type="ECO:0000313" key="1">
    <source>
        <dbReference type="EMBL" id="GKU90947.1"/>
    </source>
</evidence>
<evidence type="ECO:0008006" key="3">
    <source>
        <dbReference type="Google" id="ProtNLM"/>
    </source>
</evidence>
<dbReference type="AlphaFoldDB" id="A0AAV5HZ22"/>
<reference evidence="1 2" key="1">
    <citation type="journal article" date="2021" name="Commun. Biol.">
        <title>The genome of Shorea leprosula (Dipterocarpaceae) highlights the ecological relevance of drought in aseasonal tropical rainforests.</title>
        <authorList>
            <person name="Ng K.K.S."/>
            <person name="Kobayashi M.J."/>
            <person name="Fawcett J.A."/>
            <person name="Hatakeyama M."/>
            <person name="Paape T."/>
            <person name="Ng C.H."/>
            <person name="Ang C.C."/>
            <person name="Tnah L.H."/>
            <person name="Lee C.T."/>
            <person name="Nishiyama T."/>
            <person name="Sese J."/>
            <person name="O'Brien M.J."/>
            <person name="Copetti D."/>
            <person name="Mohd Noor M.I."/>
            <person name="Ong R.C."/>
            <person name="Putra M."/>
            <person name="Sireger I.Z."/>
            <person name="Indrioko S."/>
            <person name="Kosugi Y."/>
            <person name="Izuno A."/>
            <person name="Isagi Y."/>
            <person name="Lee S.L."/>
            <person name="Shimizu K.K."/>
        </authorList>
    </citation>
    <scope>NUCLEOTIDE SEQUENCE [LARGE SCALE GENOMIC DNA]</scope>
    <source>
        <strain evidence="1">214</strain>
    </source>
</reference>